<evidence type="ECO:0000313" key="5">
    <source>
        <dbReference type="EMBL" id="ATZ28753.1"/>
    </source>
</evidence>
<dbReference type="GO" id="GO:0005524">
    <property type="term" value="F:ATP binding"/>
    <property type="evidence" value="ECO:0007669"/>
    <property type="project" value="UniProtKB-KW"/>
</dbReference>
<dbReference type="GeneID" id="49387957"/>
<dbReference type="CDD" id="cd19481">
    <property type="entry name" value="RecA-like_protease"/>
    <property type="match status" value="1"/>
</dbReference>
<dbReference type="SUPFAM" id="SSF52540">
    <property type="entry name" value="P-loop containing nucleoside triphosphate hydrolases"/>
    <property type="match status" value="1"/>
</dbReference>
<evidence type="ECO:0000256" key="3">
    <source>
        <dbReference type="ARBA" id="ARBA00022840"/>
    </source>
</evidence>
<evidence type="ECO:0000256" key="2">
    <source>
        <dbReference type="ARBA" id="ARBA00022741"/>
    </source>
</evidence>
<keyword evidence="2" id="KW-0547">Nucleotide-binding</keyword>
<dbReference type="RefSeq" id="WP_030230027.1">
    <property type="nucleotide sequence ID" value="NZ_CP024985.1"/>
</dbReference>
<sequence>MHATDDANARFLTASLDWLGLVLRRHAQERAVPGHPALPPSGPATEPAAGPAPGGAADPAGSEGGRAGWLRRRAADPPRTAGERTESGRPAPAAADRPAEGTGARELAAAAARIAEAEAAVPAPPLVALARRLGLSRFERDVLLMCLAEELSPSTGALFAAAHGVGSMAHPTFGLALAVLPDPSWEALSAHGPLRYWGLVEISHTAGSALVTSPVRADERIVDHVKGLDHLDERLRVLVTPLPSESPAALPASQRAAADRCAQAWELFPAPVLHLVGAQPGSKRLVAAGAAASRGLTAYRLPVALLPERAADADRLARLWEREAALTPVALYVDADDGAHGGYDPSAVGRFLSRTRAPVFFGSRDAGADLGRTALIVDVAPPTPRERAEAWRDVLGPAARSVPVDLLARQFALDLPEIAEVAAVHGADRAWDACLDRGRPRLDGLAQRLRPEAGWDDIVLPERAGAQLRRIADQVARQETVYDTWGFGERRTRGLGVTALFTGPSGTGKTMAAEVLAAELGLDLYRTDLSAVMSKYIGETEKNLRRLFDAAEAGGAVLFLDEAEALLGTRSEVKDAHDRYANVQVDYLLQRLESHRGLTIMATNMRAALDAALVRRLRFVVEFPFPDVAQRREIWRRAFPEHAPGRDGLDYERLARLDVSGAMARTIALNSAFLAAADGGRITMPLVLRAAREEFHKLQQPVRERDFVWPGPVVVQREGASS</sequence>
<name>A0A2K8PSF5_STRLA</name>
<reference evidence="5 6" key="1">
    <citation type="submission" date="2017-11" db="EMBL/GenBank/DDBJ databases">
        <title>Complete genome sequence of Streptomyces lavendulae subsp. lavendulae CCM 3239 (formerly 'Streptomyces aureofaciens CCM 3239'), the producer of the angucycline-type antibiotic auricin.</title>
        <authorList>
            <person name="Busche T."/>
            <person name="Novakova R."/>
            <person name="Al'Dilaimi A."/>
            <person name="Homerova D."/>
            <person name="Feckova L."/>
            <person name="Rezuchova B."/>
            <person name="Mingyar E."/>
            <person name="Csolleiova D."/>
            <person name="Bekeova C."/>
            <person name="Winkler A."/>
            <person name="Sevcikova B."/>
            <person name="Kalinowski J."/>
            <person name="Kormanec J."/>
            <person name="Ruckert C."/>
        </authorList>
    </citation>
    <scope>NUCLEOTIDE SEQUENCE [LARGE SCALE GENOMIC DNA]</scope>
    <source>
        <strain evidence="5 6">CCM 3239</strain>
    </source>
</reference>
<dbReference type="Pfam" id="PF00004">
    <property type="entry name" value="AAA"/>
    <property type="match status" value="1"/>
</dbReference>
<keyword evidence="3" id="KW-0067">ATP-binding</keyword>
<organism evidence="5 6">
    <name type="scientific">Streptomyces lavendulae subsp. lavendulae</name>
    <dbReference type="NCBI Taxonomy" id="58340"/>
    <lineage>
        <taxon>Bacteria</taxon>
        <taxon>Bacillati</taxon>
        <taxon>Actinomycetota</taxon>
        <taxon>Actinomycetes</taxon>
        <taxon>Kitasatosporales</taxon>
        <taxon>Streptomycetaceae</taxon>
        <taxon>Streptomyces</taxon>
    </lineage>
</organism>
<accession>A0A2K8PSF5</accession>
<protein>
    <submittedName>
        <fullName evidence="5">ATP-dependent zinc metalloprotease FtsH 3</fullName>
        <ecNumber evidence="5">3.4.24.-</ecNumber>
    </submittedName>
</protein>
<dbReference type="InterPro" id="IPR003959">
    <property type="entry name" value="ATPase_AAA_core"/>
</dbReference>
<dbReference type="SMART" id="SM00382">
    <property type="entry name" value="AAA"/>
    <property type="match status" value="1"/>
</dbReference>
<dbReference type="Proteomes" id="UP000231791">
    <property type="component" value="Chromosome"/>
</dbReference>
<keyword evidence="5" id="KW-0378">Hydrolase</keyword>
<evidence type="ECO:0000313" key="6">
    <source>
        <dbReference type="Proteomes" id="UP000231791"/>
    </source>
</evidence>
<feature type="compositionally biased region" description="Low complexity" evidence="4">
    <location>
        <begin position="43"/>
        <end position="61"/>
    </location>
</feature>
<dbReference type="PANTHER" id="PTHR23073">
    <property type="entry name" value="26S PROTEASOME REGULATORY SUBUNIT"/>
    <property type="match status" value="1"/>
</dbReference>
<dbReference type="InterPro" id="IPR054472">
    <property type="entry name" value="WHD"/>
</dbReference>
<keyword evidence="5" id="KW-0645">Protease</keyword>
<dbReference type="InterPro" id="IPR050221">
    <property type="entry name" value="26S_Proteasome_ATPase"/>
</dbReference>
<dbReference type="Pfam" id="PF22977">
    <property type="entry name" value="WHD"/>
    <property type="match status" value="1"/>
</dbReference>
<proteinExistence type="inferred from homology"/>
<keyword evidence="5" id="KW-0482">Metalloprotease</keyword>
<evidence type="ECO:0000256" key="4">
    <source>
        <dbReference type="SAM" id="MobiDB-lite"/>
    </source>
</evidence>
<feature type="compositionally biased region" description="Basic and acidic residues" evidence="4">
    <location>
        <begin position="73"/>
        <end position="87"/>
    </location>
</feature>
<dbReference type="OrthoDB" id="9802352at2"/>
<feature type="region of interest" description="Disordered" evidence="4">
    <location>
        <begin position="30"/>
        <end position="104"/>
    </location>
</feature>
<keyword evidence="6" id="KW-1185">Reference proteome</keyword>
<dbReference type="GO" id="GO:0006508">
    <property type="term" value="P:proteolysis"/>
    <property type="evidence" value="ECO:0007669"/>
    <property type="project" value="UniProtKB-KW"/>
</dbReference>
<gene>
    <name evidence="5" type="primary">ftsH5</name>
    <name evidence="5" type="ORF">SLAV_34915</name>
</gene>
<dbReference type="AlphaFoldDB" id="A0A2K8PSF5"/>
<dbReference type="GO" id="GO:0008237">
    <property type="term" value="F:metallopeptidase activity"/>
    <property type="evidence" value="ECO:0007669"/>
    <property type="project" value="UniProtKB-KW"/>
</dbReference>
<dbReference type="EMBL" id="CP024985">
    <property type="protein sequence ID" value="ATZ28753.1"/>
    <property type="molecule type" value="Genomic_DNA"/>
</dbReference>
<comment type="similarity">
    <text evidence="1">Belongs to the AAA ATPase family.</text>
</comment>
<evidence type="ECO:0000256" key="1">
    <source>
        <dbReference type="ARBA" id="ARBA00006914"/>
    </source>
</evidence>
<dbReference type="InterPro" id="IPR027417">
    <property type="entry name" value="P-loop_NTPase"/>
</dbReference>
<dbReference type="InterPro" id="IPR003593">
    <property type="entry name" value="AAA+_ATPase"/>
</dbReference>
<dbReference type="EC" id="3.4.24.-" evidence="5"/>
<dbReference type="KEGG" id="slx:SLAV_34915"/>
<dbReference type="GO" id="GO:0016887">
    <property type="term" value="F:ATP hydrolysis activity"/>
    <property type="evidence" value="ECO:0007669"/>
    <property type="project" value="InterPro"/>
</dbReference>
<dbReference type="Gene3D" id="3.40.50.300">
    <property type="entry name" value="P-loop containing nucleotide triphosphate hydrolases"/>
    <property type="match status" value="1"/>
</dbReference>